<dbReference type="AlphaFoldDB" id="A0A4Q8B7Y9"/>
<evidence type="ECO:0008006" key="4">
    <source>
        <dbReference type="Google" id="ProtNLM"/>
    </source>
</evidence>
<dbReference type="EMBL" id="SHLD01000001">
    <property type="protein sequence ID" value="RZU73261.1"/>
    <property type="molecule type" value="Genomic_DNA"/>
</dbReference>
<sequence length="292" mass="30869">MRDDVTFVELVHRDLREVRWPEPAEIRARARGRSRRTAVTAAAAVLVLASVSTVAVGRAVAPAPPPAATAGEHAEIPVEAMLAPADVPAKSDERLGDTGLGERVRVDDVLRTCGQERGLLEDQAVSRYSRSQTLIGTATVDGFAPYRRPVVSQDVYRLEAGAAGRVFADLDRLVAGCTAWQEVSPVQAEQGTVTTTVVHGWTVAASDFAGDQAILLRHTVSVPPDGTTGKPVGLPPWPEYTLVVRVGDLVTVLVPGEPLRLGVPGNTVIEAQLLDVARAAGRRMCAAANPGC</sequence>
<gene>
    <name evidence="2" type="ORF">EV384_1662</name>
</gene>
<evidence type="ECO:0000313" key="2">
    <source>
        <dbReference type="EMBL" id="RZU73261.1"/>
    </source>
</evidence>
<dbReference type="OrthoDB" id="3402398at2"/>
<evidence type="ECO:0000313" key="3">
    <source>
        <dbReference type="Proteomes" id="UP000294114"/>
    </source>
</evidence>
<reference evidence="2 3" key="1">
    <citation type="submission" date="2019-02" db="EMBL/GenBank/DDBJ databases">
        <title>Sequencing the genomes of 1000 actinobacteria strains.</title>
        <authorList>
            <person name="Klenk H.-P."/>
        </authorList>
    </citation>
    <scope>NUCLEOTIDE SEQUENCE [LARGE SCALE GENOMIC DNA]</scope>
    <source>
        <strain evidence="2 3">DSM 45612</strain>
    </source>
</reference>
<keyword evidence="1" id="KW-0472">Membrane</keyword>
<comment type="caution">
    <text evidence="2">The sequence shown here is derived from an EMBL/GenBank/DDBJ whole genome shotgun (WGS) entry which is preliminary data.</text>
</comment>
<dbReference type="RefSeq" id="WP_130331634.1">
    <property type="nucleotide sequence ID" value="NZ_SHLD01000001.1"/>
</dbReference>
<keyword evidence="1" id="KW-0812">Transmembrane</keyword>
<protein>
    <recommendedName>
        <fullName evidence="4">PknH-like protein</fullName>
    </recommendedName>
</protein>
<evidence type="ECO:0000256" key="1">
    <source>
        <dbReference type="SAM" id="Phobius"/>
    </source>
</evidence>
<keyword evidence="1" id="KW-1133">Transmembrane helix</keyword>
<proteinExistence type="predicted"/>
<keyword evidence="3" id="KW-1185">Reference proteome</keyword>
<name>A0A4Q8B7Y9_9ACTN</name>
<dbReference type="Proteomes" id="UP000294114">
    <property type="component" value="Unassembled WGS sequence"/>
</dbReference>
<accession>A0A4Q8B7Y9</accession>
<organism evidence="2 3">
    <name type="scientific">Micromonospora kangleipakensis</name>
    <dbReference type="NCBI Taxonomy" id="1077942"/>
    <lineage>
        <taxon>Bacteria</taxon>
        <taxon>Bacillati</taxon>
        <taxon>Actinomycetota</taxon>
        <taxon>Actinomycetes</taxon>
        <taxon>Micromonosporales</taxon>
        <taxon>Micromonosporaceae</taxon>
        <taxon>Micromonospora</taxon>
    </lineage>
</organism>
<feature type="transmembrane region" description="Helical" evidence="1">
    <location>
        <begin position="37"/>
        <end position="57"/>
    </location>
</feature>